<dbReference type="Gene3D" id="3.30.450.20">
    <property type="entry name" value="PAS domain"/>
    <property type="match status" value="1"/>
</dbReference>
<dbReference type="PROSITE" id="PS50045">
    <property type="entry name" value="SIGMA54_INTERACT_4"/>
    <property type="match status" value="1"/>
</dbReference>
<dbReference type="SUPFAM" id="SSF52540">
    <property type="entry name" value="P-loop containing nucleoside triphosphate hydrolases"/>
    <property type="match status" value="1"/>
</dbReference>
<dbReference type="InterPro" id="IPR002078">
    <property type="entry name" value="Sigma_54_int"/>
</dbReference>
<dbReference type="Gene3D" id="1.10.8.60">
    <property type="match status" value="1"/>
</dbReference>
<dbReference type="InterPro" id="IPR009057">
    <property type="entry name" value="Homeodomain-like_sf"/>
</dbReference>
<dbReference type="PROSITE" id="PS50112">
    <property type="entry name" value="PAS"/>
    <property type="match status" value="1"/>
</dbReference>
<evidence type="ECO:0000259" key="4">
    <source>
        <dbReference type="PROSITE" id="PS50112"/>
    </source>
</evidence>
<dbReference type="InterPro" id="IPR058031">
    <property type="entry name" value="AAA_lid_NorR"/>
</dbReference>
<dbReference type="InterPro" id="IPR027417">
    <property type="entry name" value="P-loop_NTPase"/>
</dbReference>
<organism evidence="5 6">
    <name type="scientific">Pelosinus baikalensis</name>
    <dbReference type="NCBI Taxonomy" id="2892015"/>
    <lineage>
        <taxon>Bacteria</taxon>
        <taxon>Bacillati</taxon>
        <taxon>Bacillota</taxon>
        <taxon>Negativicutes</taxon>
        <taxon>Selenomonadales</taxon>
        <taxon>Sporomusaceae</taxon>
        <taxon>Pelosinus</taxon>
    </lineage>
</organism>
<dbReference type="Gene3D" id="3.30.450.40">
    <property type="match status" value="1"/>
</dbReference>
<feature type="domain" description="Sigma-54 factor interaction" evidence="3">
    <location>
        <begin position="279"/>
        <end position="509"/>
    </location>
</feature>
<evidence type="ECO:0000256" key="2">
    <source>
        <dbReference type="ARBA" id="ARBA00022840"/>
    </source>
</evidence>
<keyword evidence="1" id="KW-0547">Nucleotide-binding</keyword>
<dbReference type="Pfam" id="PF25601">
    <property type="entry name" value="AAA_lid_14"/>
    <property type="match status" value="1"/>
</dbReference>
<dbReference type="PROSITE" id="PS00676">
    <property type="entry name" value="SIGMA54_INTERACT_2"/>
    <property type="match status" value="1"/>
</dbReference>
<dbReference type="InterPro" id="IPR029016">
    <property type="entry name" value="GAF-like_dom_sf"/>
</dbReference>
<dbReference type="InterPro" id="IPR035965">
    <property type="entry name" value="PAS-like_dom_sf"/>
</dbReference>
<evidence type="ECO:0000313" key="5">
    <source>
        <dbReference type="EMBL" id="MCC5468370.1"/>
    </source>
</evidence>
<dbReference type="Gene3D" id="3.40.50.300">
    <property type="entry name" value="P-loop containing nucleotide triphosphate hydrolases"/>
    <property type="match status" value="1"/>
</dbReference>
<dbReference type="Proteomes" id="UP001165492">
    <property type="component" value="Unassembled WGS sequence"/>
</dbReference>
<dbReference type="InterPro" id="IPR025943">
    <property type="entry name" value="Sigma_54_int_dom_ATP-bd_2"/>
</dbReference>
<dbReference type="InterPro" id="IPR000014">
    <property type="entry name" value="PAS"/>
</dbReference>
<dbReference type="PROSITE" id="PS00675">
    <property type="entry name" value="SIGMA54_INTERACT_1"/>
    <property type="match status" value="1"/>
</dbReference>
<keyword evidence="2" id="KW-0067">ATP-binding</keyword>
<comment type="caution">
    <text evidence="5">The sequence shown here is derived from an EMBL/GenBank/DDBJ whole genome shotgun (WGS) entry which is preliminary data.</text>
</comment>
<dbReference type="PANTHER" id="PTHR32071">
    <property type="entry name" value="TRANSCRIPTIONAL REGULATORY PROTEIN"/>
    <property type="match status" value="1"/>
</dbReference>
<feature type="domain" description="PAS" evidence="4">
    <location>
        <begin position="156"/>
        <end position="200"/>
    </location>
</feature>
<proteinExistence type="predicted"/>
<protein>
    <submittedName>
        <fullName evidence="5">Sigma 54-interacting transcriptional regulator</fullName>
    </submittedName>
</protein>
<evidence type="ECO:0000313" key="6">
    <source>
        <dbReference type="Proteomes" id="UP001165492"/>
    </source>
</evidence>
<sequence>MKDMTRLQKIQTVTQQIAEAISSALSMDVTIADETLVRIAGTGCHQQTIGQSLSSNSIYSRVLRRGDEYLIKDISTSNACENCGRKSICTELAQLCCPIRLGQDTIGVIGLVAFSQEQQQELVHKGPNLLAFMRKMAELVAAKVLEVEAMQRTIALKKQLQIVLNFVTEGIIAIDQQARISNLNFAAEKLLKVKTSDVLGFHINEIFPGTPLEESLRDGSQFVDKEVKLWQHGHQHHYFISAKPIVDSDVIQGVVASFRTVGGQIGRSHRVAPVSFSDLIGKNPLFLQILEEAKQAAAGSATILIGGESGTGKEVLAKAIHFASARREGPFVAINCAAIPESLMESELFGYEEGAFTGAKRGGKSGKFQMAHGGTLFLDEIGDMPLSLQVKVLRVIQDRIVEPVGGIQGNPIDVRILAASNRDLAERIKEGLFREDLYYRLNVINLVLPPLRHRVEDILLLARNFLQRLAASYDKNLKDFESEALYCLQNHDWIGNVRELENAVECAVVKAKEPLVSVRDLPDRLVGHMKNMPERQRLVSLLAEFGSDVEGKKKAAAALEISLATLYRKMKKYALQ</sequence>
<gene>
    <name evidence="5" type="ORF">LMF89_23830</name>
</gene>
<dbReference type="InterPro" id="IPR025662">
    <property type="entry name" value="Sigma_54_int_dom_ATP-bd_1"/>
</dbReference>
<dbReference type="EMBL" id="JAJHJB010000062">
    <property type="protein sequence ID" value="MCC5468370.1"/>
    <property type="molecule type" value="Genomic_DNA"/>
</dbReference>
<dbReference type="Gene3D" id="1.10.10.60">
    <property type="entry name" value="Homeodomain-like"/>
    <property type="match status" value="1"/>
</dbReference>
<dbReference type="CDD" id="cd00009">
    <property type="entry name" value="AAA"/>
    <property type="match status" value="1"/>
</dbReference>
<dbReference type="SMART" id="SM00382">
    <property type="entry name" value="AAA"/>
    <property type="match status" value="1"/>
</dbReference>
<dbReference type="SUPFAM" id="SSF55785">
    <property type="entry name" value="PYP-like sensor domain (PAS domain)"/>
    <property type="match status" value="1"/>
</dbReference>
<dbReference type="InterPro" id="IPR003593">
    <property type="entry name" value="AAA+_ATPase"/>
</dbReference>
<evidence type="ECO:0000259" key="3">
    <source>
        <dbReference type="PROSITE" id="PS50045"/>
    </source>
</evidence>
<accession>A0ABS8HZC0</accession>
<evidence type="ECO:0000256" key="1">
    <source>
        <dbReference type="ARBA" id="ARBA00022741"/>
    </source>
</evidence>
<keyword evidence="6" id="KW-1185">Reference proteome</keyword>
<dbReference type="RefSeq" id="WP_229537242.1">
    <property type="nucleotide sequence ID" value="NZ_JAJHJB010000062.1"/>
</dbReference>
<dbReference type="SUPFAM" id="SSF46689">
    <property type="entry name" value="Homeodomain-like"/>
    <property type="match status" value="1"/>
</dbReference>
<name>A0ABS8HZC0_9FIRM</name>
<reference evidence="5" key="1">
    <citation type="submission" date="2021-11" db="EMBL/GenBank/DDBJ databases">
        <title>Description of a new species Pelosinus isolated from the bottom sediments of Lake Baikal.</title>
        <authorList>
            <person name="Zakharyuk A."/>
        </authorList>
    </citation>
    <scope>NUCLEOTIDE SEQUENCE</scope>
    <source>
        <strain evidence="5">Bkl1</strain>
    </source>
</reference>
<dbReference type="Pfam" id="PF00158">
    <property type="entry name" value="Sigma54_activat"/>
    <property type="match status" value="1"/>
</dbReference>